<keyword evidence="2" id="KW-1185">Reference proteome</keyword>
<gene>
    <name evidence="1" type="ORF">SAMN04488552_0191</name>
</gene>
<reference evidence="1 2" key="1">
    <citation type="submission" date="2016-10" db="EMBL/GenBank/DDBJ databases">
        <authorList>
            <person name="Varghese N."/>
            <person name="Submissions S."/>
        </authorList>
    </citation>
    <scope>NUCLEOTIDE SEQUENCE [LARGE SCALE GENOMIC DNA]</scope>
    <source>
        <strain evidence="1 2">Mar_2010_102</strain>
    </source>
</reference>
<protein>
    <recommendedName>
        <fullName evidence="3">Lipoprotein</fullName>
    </recommendedName>
</protein>
<evidence type="ECO:0008006" key="3">
    <source>
        <dbReference type="Google" id="ProtNLM"/>
    </source>
</evidence>
<dbReference type="EMBL" id="LT629745">
    <property type="protein sequence ID" value="SDR65784.1"/>
    <property type="molecule type" value="Genomic_DNA"/>
</dbReference>
<evidence type="ECO:0000313" key="2">
    <source>
        <dbReference type="Proteomes" id="UP000198858"/>
    </source>
</evidence>
<dbReference type="Proteomes" id="UP000198858">
    <property type="component" value="Chromosome I"/>
</dbReference>
<name>A0A1H1KU11_9FLAO</name>
<dbReference type="STRING" id="1250231.SAMN04488552_0191"/>
<dbReference type="PROSITE" id="PS51257">
    <property type="entry name" value="PROKAR_LIPOPROTEIN"/>
    <property type="match status" value="1"/>
</dbReference>
<accession>A0A1H1KU11</accession>
<evidence type="ECO:0000313" key="1">
    <source>
        <dbReference type="EMBL" id="SDR65784.1"/>
    </source>
</evidence>
<proteinExistence type="predicted"/>
<dbReference type="AlphaFoldDB" id="A0A1H1KU11"/>
<organism evidence="1 2">
    <name type="scientific">Christiangramia echinicola</name>
    <dbReference type="NCBI Taxonomy" id="279359"/>
    <lineage>
        <taxon>Bacteria</taxon>
        <taxon>Pseudomonadati</taxon>
        <taxon>Bacteroidota</taxon>
        <taxon>Flavobacteriia</taxon>
        <taxon>Flavobacteriales</taxon>
        <taxon>Flavobacteriaceae</taxon>
        <taxon>Christiangramia</taxon>
    </lineage>
</organism>
<sequence>MKNYSLLLIIIILSSCNFKEKKTEISFPLKDIQVKSIQLEKSNEKVSDTLILNKFSNLLQDLSHVDLVKGKRLHGATKLCDLTLKTNKNDILLFVSRSQKKELVVSFFEFNEKDNFNYFLGALYKTEHLSDLIETAGLECKN</sequence>